<evidence type="ECO:0000256" key="1">
    <source>
        <dbReference type="SAM" id="Phobius"/>
    </source>
</evidence>
<feature type="transmembrane region" description="Helical" evidence="1">
    <location>
        <begin position="90"/>
        <end position="111"/>
    </location>
</feature>
<keyword evidence="1" id="KW-1133">Transmembrane helix</keyword>
<dbReference type="eggNOG" id="COG0671">
    <property type="taxonomic scope" value="Bacteria"/>
</dbReference>
<dbReference type="RefSeq" id="WP_008470994.1">
    <property type="nucleotide sequence ID" value="NZ_AYZP01000002.1"/>
</dbReference>
<dbReference type="SUPFAM" id="SSF48317">
    <property type="entry name" value="Acid phosphatase/Vanadium-dependent haloperoxidase"/>
    <property type="match status" value="1"/>
</dbReference>
<dbReference type="EMBL" id="CAKE01000012">
    <property type="protein sequence ID" value="CCI82031.1"/>
    <property type="molecule type" value="Genomic_DNA"/>
</dbReference>
<dbReference type="Proteomes" id="UP000009320">
    <property type="component" value="Unassembled WGS sequence"/>
</dbReference>
<organism evidence="3 4">
    <name type="scientific">Lactobacillus hominis DSM 23910 = CRBIP 24.179</name>
    <dbReference type="NCBI Taxonomy" id="1423758"/>
    <lineage>
        <taxon>Bacteria</taxon>
        <taxon>Bacillati</taxon>
        <taxon>Bacillota</taxon>
        <taxon>Bacilli</taxon>
        <taxon>Lactobacillales</taxon>
        <taxon>Lactobacillaceae</taxon>
        <taxon>Lactobacillus</taxon>
    </lineage>
</organism>
<evidence type="ECO:0000259" key="2">
    <source>
        <dbReference type="SMART" id="SM00014"/>
    </source>
</evidence>
<dbReference type="Pfam" id="PF01569">
    <property type="entry name" value="PAP2"/>
    <property type="match status" value="1"/>
</dbReference>
<protein>
    <submittedName>
        <fullName evidence="3">Possible phosphatidic acid phosphatase</fullName>
    </submittedName>
</protein>
<dbReference type="PATRIC" id="fig|1423758.3.peg.1118"/>
<proteinExistence type="predicted"/>
<name>I7JV12_9LACO</name>
<dbReference type="PANTHER" id="PTHR14969:SF13">
    <property type="entry name" value="AT30094P"/>
    <property type="match status" value="1"/>
</dbReference>
<dbReference type="CDD" id="cd03392">
    <property type="entry name" value="PAP2_like_2"/>
    <property type="match status" value="1"/>
</dbReference>
<evidence type="ECO:0000313" key="4">
    <source>
        <dbReference type="Proteomes" id="UP000009320"/>
    </source>
</evidence>
<keyword evidence="1" id="KW-0472">Membrane</keyword>
<feature type="transmembrane region" description="Helical" evidence="1">
    <location>
        <begin position="159"/>
        <end position="181"/>
    </location>
</feature>
<dbReference type="OrthoDB" id="9789113at2"/>
<feature type="transmembrane region" description="Helical" evidence="1">
    <location>
        <begin position="56"/>
        <end position="83"/>
    </location>
</feature>
<reference evidence="3 4" key="1">
    <citation type="submission" date="2012-06" db="EMBL/GenBank/DDBJ databases">
        <title>Draft Genome Sequence of Lactobacillus hominis Strain CRBIP 24.179T, isolated from human intestine.</title>
        <authorList>
            <person name="Cousin S."/>
            <person name="Ma L."/>
            <person name="Bizet C."/>
            <person name="Loux V."/>
            <person name="Bouchier C."/>
            <person name="Clermont D."/>
            <person name="Creno S."/>
        </authorList>
    </citation>
    <scope>NUCLEOTIDE SEQUENCE [LARGE SCALE GENOMIC DNA]</scope>
    <source>
        <strain evidence="4">CRBIP 24.179T</strain>
    </source>
</reference>
<feature type="transmembrane region" description="Helical" evidence="1">
    <location>
        <begin position="131"/>
        <end position="152"/>
    </location>
</feature>
<feature type="transmembrane region" description="Helical" evidence="1">
    <location>
        <begin position="12"/>
        <end position="36"/>
    </location>
</feature>
<dbReference type="AlphaFoldDB" id="I7JV12"/>
<evidence type="ECO:0000313" key="3">
    <source>
        <dbReference type="EMBL" id="CCI82031.1"/>
    </source>
</evidence>
<dbReference type="STRING" id="1423758.FC41_GL001105"/>
<dbReference type="GeneID" id="82847250"/>
<comment type="caution">
    <text evidence="3">The sequence shown here is derived from an EMBL/GenBank/DDBJ whole genome shotgun (WGS) entry which is preliminary data.</text>
</comment>
<gene>
    <name evidence="3" type="ORF">BN55_01610</name>
</gene>
<dbReference type="InterPro" id="IPR036938">
    <property type="entry name" value="PAP2/HPO_sf"/>
</dbReference>
<accession>I7JV12</accession>
<feature type="transmembrane region" description="Helical" evidence="1">
    <location>
        <begin position="187"/>
        <end position="208"/>
    </location>
</feature>
<dbReference type="InterPro" id="IPR000326">
    <property type="entry name" value="PAP2/HPO"/>
</dbReference>
<dbReference type="SMART" id="SM00014">
    <property type="entry name" value="acidPPc"/>
    <property type="match status" value="1"/>
</dbReference>
<feature type="domain" description="Phosphatidic acid phosphatase type 2/haloperoxidase" evidence="2">
    <location>
        <begin position="90"/>
        <end position="202"/>
    </location>
</feature>
<dbReference type="Gene3D" id="1.20.144.10">
    <property type="entry name" value="Phosphatidic acid phosphatase type 2/haloperoxidase"/>
    <property type="match status" value="2"/>
</dbReference>
<sequence>MNHLKHNYKSTFILALIFLVLFASWISLVVTHSFIINNLDSFFIKIICNTNPHNIAFAKMFTVLGNTSTITTITVILFLILLIAKKNLSASFLAIVMILANLSNLILKNIVQRPRPQVKHLVYASGYSFPSGHSVGSAALCGVLIIFTLYLIKKRWLKILLIIILLSFPILIGYTRIFLHVHYPSDVMGGFIEACSYLFLTLAIYKYLEYKKDLEINF</sequence>
<keyword evidence="4" id="KW-1185">Reference proteome</keyword>
<keyword evidence="1" id="KW-0812">Transmembrane</keyword>
<dbReference type="PANTHER" id="PTHR14969">
    <property type="entry name" value="SPHINGOSINE-1-PHOSPHATE PHOSPHOHYDROLASE"/>
    <property type="match status" value="1"/>
</dbReference>